<comment type="caution">
    <text evidence="1">The sequence shown here is derived from an EMBL/GenBank/DDBJ whole genome shotgun (WGS) entry which is preliminary data.</text>
</comment>
<name>A0AC60PEX1_IXOPE</name>
<protein>
    <submittedName>
        <fullName evidence="1">Uncharacterized protein</fullName>
    </submittedName>
</protein>
<reference evidence="1 2" key="1">
    <citation type="journal article" date="2020" name="Cell">
        <title>Large-Scale Comparative Analyses of Tick Genomes Elucidate Their Genetic Diversity and Vector Capacities.</title>
        <authorList>
            <consortium name="Tick Genome and Microbiome Consortium (TIGMIC)"/>
            <person name="Jia N."/>
            <person name="Wang J."/>
            <person name="Shi W."/>
            <person name="Du L."/>
            <person name="Sun Y."/>
            <person name="Zhan W."/>
            <person name="Jiang J.F."/>
            <person name="Wang Q."/>
            <person name="Zhang B."/>
            <person name="Ji P."/>
            <person name="Bell-Sakyi L."/>
            <person name="Cui X.M."/>
            <person name="Yuan T.T."/>
            <person name="Jiang B.G."/>
            <person name="Yang W.F."/>
            <person name="Lam T.T."/>
            <person name="Chang Q.C."/>
            <person name="Ding S.J."/>
            <person name="Wang X.J."/>
            <person name="Zhu J.G."/>
            <person name="Ruan X.D."/>
            <person name="Zhao L."/>
            <person name="Wei J.T."/>
            <person name="Ye R.Z."/>
            <person name="Que T.C."/>
            <person name="Du C.H."/>
            <person name="Zhou Y.H."/>
            <person name="Cheng J.X."/>
            <person name="Dai P.F."/>
            <person name="Guo W.B."/>
            <person name="Han X.H."/>
            <person name="Huang E.J."/>
            <person name="Li L.F."/>
            <person name="Wei W."/>
            <person name="Gao Y.C."/>
            <person name="Liu J.Z."/>
            <person name="Shao H.Z."/>
            <person name="Wang X."/>
            <person name="Wang C.C."/>
            <person name="Yang T.C."/>
            <person name="Huo Q.B."/>
            <person name="Li W."/>
            <person name="Chen H.Y."/>
            <person name="Chen S.E."/>
            <person name="Zhou L.G."/>
            <person name="Ni X.B."/>
            <person name="Tian J.H."/>
            <person name="Sheng Y."/>
            <person name="Liu T."/>
            <person name="Pan Y.S."/>
            <person name="Xia L.Y."/>
            <person name="Li J."/>
            <person name="Zhao F."/>
            <person name="Cao W.C."/>
        </authorList>
    </citation>
    <scope>NUCLEOTIDE SEQUENCE [LARGE SCALE GENOMIC DNA]</scope>
    <source>
        <strain evidence="1">Iper-2018</strain>
    </source>
</reference>
<organism evidence="1 2">
    <name type="scientific">Ixodes persulcatus</name>
    <name type="common">Taiga tick</name>
    <dbReference type="NCBI Taxonomy" id="34615"/>
    <lineage>
        <taxon>Eukaryota</taxon>
        <taxon>Metazoa</taxon>
        <taxon>Ecdysozoa</taxon>
        <taxon>Arthropoda</taxon>
        <taxon>Chelicerata</taxon>
        <taxon>Arachnida</taxon>
        <taxon>Acari</taxon>
        <taxon>Parasitiformes</taxon>
        <taxon>Ixodida</taxon>
        <taxon>Ixodoidea</taxon>
        <taxon>Ixodidae</taxon>
        <taxon>Ixodinae</taxon>
        <taxon>Ixodes</taxon>
    </lineage>
</organism>
<dbReference type="EMBL" id="JABSTQ010010735">
    <property type="protein sequence ID" value="KAG0418498.1"/>
    <property type="molecule type" value="Genomic_DNA"/>
</dbReference>
<sequence>MATTIHQKTPTGRLKRASLVEVCDWILKAWGAVSFNIVEKSFKVTGISNKLDGTEDDLIWDRDAETSSEDECSTTDE</sequence>
<evidence type="ECO:0000313" key="1">
    <source>
        <dbReference type="EMBL" id="KAG0418498.1"/>
    </source>
</evidence>
<dbReference type="Proteomes" id="UP000805193">
    <property type="component" value="Unassembled WGS sequence"/>
</dbReference>
<evidence type="ECO:0000313" key="2">
    <source>
        <dbReference type="Proteomes" id="UP000805193"/>
    </source>
</evidence>
<accession>A0AC60PEX1</accession>
<proteinExistence type="predicted"/>
<keyword evidence="2" id="KW-1185">Reference proteome</keyword>
<gene>
    <name evidence="1" type="ORF">HPB47_004846</name>
</gene>